<proteinExistence type="predicted"/>
<sequence length="89" mass="10493">STIRFPAVIKKSYAIVWNISCNLVMEKLEKLLKDRIFLVLLYTTLSEILEPTPLEILFPPFVNLFIIHQMKNETIVYSFECLKQFVSLR</sequence>
<feature type="non-terminal residue" evidence="1">
    <location>
        <position position="1"/>
    </location>
</feature>
<protein>
    <submittedName>
        <fullName evidence="1">Uncharacterized protein</fullName>
    </submittedName>
</protein>
<keyword evidence="2" id="KW-1185">Reference proteome</keyword>
<feature type="non-terminal residue" evidence="1">
    <location>
        <position position="89"/>
    </location>
</feature>
<dbReference type="EMBL" id="JASPKZ010003849">
    <property type="protein sequence ID" value="KAJ9592039.1"/>
    <property type="molecule type" value="Genomic_DNA"/>
</dbReference>
<reference evidence="1" key="1">
    <citation type="journal article" date="2023" name="IScience">
        <title>Live-bearing cockroach genome reveals convergent evolutionary mechanisms linked to viviparity in insects and beyond.</title>
        <authorList>
            <person name="Fouks B."/>
            <person name="Harrison M.C."/>
            <person name="Mikhailova A.A."/>
            <person name="Marchal E."/>
            <person name="English S."/>
            <person name="Carruthers M."/>
            <person name="Jennings E.C."/>
            <person name="Chiamaka E.L."/>
            <person name="Frigard R.A."/>
            <person name="Pippel M."/>
            <person name="Attardo G.M."/>
            <person name="Benoit J.B."/>
            <person name="Bornberg-Bauer E."/>
            <person name="Tobe S.S."/>
        </authorList>
    </citation>
    <scope>NUCLEOTIDE SEQUENCE</scope>
    <source>
        <strain evidence="1">Stay&amp;Tobe</strain>
    </source>
</reference>
<comment type="caution">
    <text evidence="1">The sequence shown here is derived from an EMBL/GenBank/DDBJ whole genome shotgun (WGS) entry which is preliminary data.</text>
</comment>
<gene>
    <name evidence="1" type="ORF">L9F63_001418</name>
</gene>
<name>A0AAD8A3W8_DIPPU</name>
<reference evidence="1" key="2">
    <citation type="submission" date="2023-05" db="EMBL/GenBank/DDBJ databases">
        <authorList>
            <person name="Fouks B."/>
        </authorList>
    </citation>
    <scope>NUCLEOTIDE SEQUENCE</scope>
    <source>
        <strain evidence="1">Stay&amp;Tobe</strain>
        <tissue evidence="1">Testes</tissue>
    </source>
</reference>
<evidence type="ECO:0000313" key="1">
    <source>
        <dbReference type="EMBL" id="KAJ9592039.1"/>
    </source>
</evidence>
<accession>A0AAD8A3W8</accession>
<dbReference type="AlphaFoldDB" id="A0AAD8A3W8"/>
<dbReference type="Proteomes" id="UP001233999">
    <property type="component" value="Unassembled WGS sequence"/>
</dbReference>
<organism evidence="1 2">
    <name type="scientific">Diploptera punctata</name>
    <name type="common">Pacific beetle cockroach</name>
    <dbReference type="NCBI Taxonomy" id="6984"/>
    <lineage>
        <taxon>Eukaryota</taxon>
        <taxon>Metazoa</taxon>
        <taxon>Ecdysozoa</taxon>
        <taxon>Arthropoda</taxon>
        <taxon>Hexapoda</taxon>
        <taxon>Insecta</taxon>
        <taxon>Pterygota</taxon>
        <taxon>Neoptera</taxon>
        <taxon>Polyneoptera</taxon>
        <taxon>Dictyoptera</taxon>
        <taxon>Blattodea</taxon>
        <taxon>Blaberoidea</taxon>
        <taxon>Blaberidae</taxon>
        <taxon>Diplopterinae</taxon>
        <taxon>Diploptera</taxon>
    </lineage>
</organism>
<evidence type="ECO:0000313" key="2">
    <source>
        <dbReference type="Proteomes" id="UP001233999"/>
    </source>
</evidence>